<evidence type="ECO:0000313" key="3">
    <source>
        <dbReference type="Proteomes" id="UP001181622"/>
    </source>
</evidence>
<comment type="caution">
    <text evidence="2">The sequence shown here is derived from an EMBL/GenBank/DDBJ whole genome shotgun (WGS) entry which is preliminary data.</text>
</comment>
<evidence type="ECO:0000313" key="2">
    <source>
        <dbReference type="EMBL" id="MDR4307472.1"/>
    </source>
</evidence>
<organism evidence="2 3">
    <name type="scientific">Chelatococcus sambhunathii</name>
    <dbReference type="NCBI Taxonomy" id="363953"/>
    <lineage>
        <taxon>Bacteria</taxon>
        <taxon>Pseudomonadati</taxon>
        <taxon>Pseudomonadota</taxon>
        <taxon>Alphaproteobacteria</taxon>
        <taxon>Hyphomicrobiales</taxon>
        <taxon>Chelatococcaceae</taxon>
        <taxon>Chelatococcus</taxon>
    </lineage>
</organism>
<dbReference type="RefSeq" id="WP_309392358.1">
    <property type="nucleotide sequence ID" value="NZ_JADBEO010000026.1"/>
</dbReference>
<proteinExistence type="predicted"/>
<name>A0ABU1DH76_9HYPH</name>
<dbReference type="Proteomes" id="UP001181622">
    <property type="component" value="Unassembled WGS sequence"/>
</dbReference>
<sequence>MTNTSEHSSSGSGGGSSSASGVGQQARQFADDVKQAAESSAEAGKDRGAERLKDVAATVDRVADQVAEEAPAMADWVRKAASEIDGVSRSLKDKSVGELLTMGKDFARREPAAFIAASAVAGFALSRLLKSTSSAASTSSPSTSPVQPSAPPVPAHLAASSQPARPDPAEMAYHPGDGVRPTPKPAAGPSTGKPTEGAHSI</sequence>
<feature type="compositionally biased region" description="Low complexity" evidence="1">
    <location>
        <begin position="131"/>
        <end position="147"/>
    </location>
</feature>
<protein>
    <recommendedName>
        <fullName evidence="4">Membrane-anchored ribosome-binding protein, inhibits growth in stationary phase, ElaB/YqjD/DUF883 family</fullName>
    </recommendedName>
</protein>
<reference evidence="2" key="1">
    <citation type="submission" date="2020-10" db="EMBL/GenBank/DDBJ databases">
        <authorList>
            <person name="Abbas A."/>
            <person name="Razzaq R."/>
            <person name="Waqas M."/>
            <person name="Abbas N."/>
            <person name="Nielsen T.K."/>
            <person name="Hansen L.H."/>
            <person name="Hussain S."/>
            <person name="Shahid M."/>
        </authorList>
    </citation>
    <scope>NUCLEOTIDE SEQUENCE</scope>
    <source>
        <strain evidence="2">S14</strain>
    </source>
</reference>
<gene>
    <name evidence="2" type="ORF">IHQ68_12675</name>
</gene>
<accession>A0ABU1DH76</accession>
<feature type="region of interest" description="Disordered" evidence="1">
    <location>
        <begin position="1"/>
        <end position="49"/>
    </location>
</feature>
<evidence type="ECO:0008006" key="4">
    <source>
        <dbReference type="Google" id="ProtNLM"/>
    </source>
</evidence>
<feature type="region of interest" description="Disordered" evidence="1">
    <location>
        <begin position="131"/>
        <end position="201"/>
    </location>
</feature>
<keyword evidence="3" id="KW-1185">Reference proteome</keyword>
<evidence type="ECO:0000256" key="1">
    <source>
        <dbReference type="SAM" id="MobiDB-lite"/>
    </source>
</evidence>
<dbReference type="EMBL" id="JADBEO010000026">
    <property type="protein sequence ID" value="MDR4307472.1"/>
    <property type="molecule type" value="Genomic_DNA"/>
</dbReference>